<dbReference type="OrthoDB" id="9873821at2"/>
<evidence type="ECO:0008006" key="3">
    <source>
        <dbReference type="Google" id="ProtNLM"/>
    </source>
</evidence>
<proteinExistence type="predicted"/>
<keyword evidence="2" id="KW-1185">Reference proteome</keyword>
<evidence type="ECO:0000313" key="2">
    <source>
        <dbReference type="Proteomes" id="UP000441399"/>
    </source>
</evidence>
<dbReference type="Proteomes" id="UP000441399">
    <property type="component" value="Unassembled WGS sequence"/>
</dbReference>
<organism evidence="1 2">
    <name type="scientific">BD1-7 clade bacterium</name>
    <dbReference type="NCBI Taxonomy" id="2029982"/>
    <lineage>
        <taxon>Bacteria</taxon>
        <taxon>Pseudomonadati</taxon>
        <taxon>Pseudomonadota</taxon>
        <taxon>Gammaproteobacteria</taxon>
        <taxon>Cellvibrionales</taxon>
        <taxon>Spongiibacteraceae</taxon>
        <taxon>BD1-7 clade</taxon>
    </lineage>
</organism>
<accession>A0A5S9PDM8</accession>
<sequence length="229" mass="24767">MDNGKFKQQLQVLIALPLVGSLGGCNVGFDWNLGIEIPQDPAYFGLESSRPELIDMQQLETLDDFDYLAGSSVIYFSEPVFSIGNINDRVQVNRDTGEIIVTQNFSVDSGTDTLVDSAGFYNYNGPMNCELSIAMHGDWDAASQELSNIVGEISSIACDGGAGAVDRNTPNNAGNSLEFLDNQLNLGFDGSGRYIDGQVRFKYGLLDLPPGDPIGPIAFEFEATTEFVP</sequence>
<gene>
    <name evidence="1" type="ORF">OPDIPICF_04416</name>
</gene>
<reference evidence="1 2" key="1">
    <citation type="submission" date="2019-11" db="EMBL/GenBank/DDBJ databases">
        <authorList>
            <person name="Holert J."/>
        </authorList>
    </citation>
    <scope>NUCLEOTIDE SEQUENCE [LARGE SCALE GENOMIC DNA]</scope>
    <source>
        <strain evidence="1">SB11_3</strain>
    </source>
</reference>
<evidence type="ECO:0000313" key="1">
    <source>
        <dbReference type="EMBL" id="CAA0101749.1"/>
    </source>
</evidence>
<dbReference type="AlphaFoldDB" id="A0A5S9PDM8"/>
<protein>
    <recommendedName>
        <fullName evidence="3">Lipoprotein</fullName>
    </recommendedName>
</protein>
<name>A0A5S9PDM8_9GAMM</name>
<dbReference type="PROSITE" id="PS51257">
    <property type="entry name" value="PROKAR_LIPOPROTEIN"/>
    <property type="match status" value="1"/>
</dbReference>
<dbReference type="EMBL" id="CACSIO010000007">
    <property type="protein sequence ID" value="CAA0101749.1"/>
    <property type="molecule type" value="Genomic_DNA"/>
</dbReference>